<keyword evidence="1" id="KW-1133">Transmembrane helix</keyword>
<dbReference type="EMBL" id="LXQA010009965">
    <property type="protein sequence ID" value="MCH86226.1"/>
    <property type="molecule type" value="Genomic_DNA"/>
</dbReference>
<evidence type="ECO:0000313" key="2">
    <source>
        <dbReference type="EMBL" id="MCH86226.1"/>
    </source>
</evidence>
<comment type="caution">
    <text evidence="2">The sequence shown here is derived from an EMBL/GenBank/DDBJ whole genome shotgun (WGS) entry which is preliminary data.</text>
</comment>
<evidence type="ECO:0000256" key="1">
    <source>
        <dbReference type="SAM" id="Phobius"/>
    </source>
</evidence>
<feature type="transmembrane region" description="Helical" evidence="1">
    <location>
        <begin position="64"/>
        <end position="83"/>
    </location>
</feature>
<keyword evidence="1" id="KW-0472">Membrane</keyword>
<name>A0A392MFE8_9FABA</name>
<reference evidence="2 3" key="1">
    <citation type="journal article" date="2018" name="Front. Plant Sci.">
        <title>Red Clover (Trifolium pratense) and Zigzag Clover (T. medium) - A Picture of Genomic Similarities and Differences.</title>
        <authorList>
            <person name="Dluhosova J."/>
            <person name="Istvanek J."/>
            <person name="Nedelnik J."/>
            <person name="Repkova J."/>
        </authorList>
    </citation>
    <scope>NUCLEOTIDE SEQUENCE [LARGE SCALE GENOMIC DNA]</scope>
    <source>
        <strain evidence="3">cv. 10/8</strain>
        <tissue evidence="2">Leaf</tissue>
    </source>
</reference>
<dbReference type="AlphaFoldDB" id="A0A392MFE8"/>
<keyword evidence="3" id="KW-1185">Reference proteome</keyword>
<organism evidence="2 3">
    <name type="scientific">Trifolium medium</name>
    <dbReference type="NCBI Taxonomy" id="97028"/>
    <lineage>
        <taxon>Eukaryota</taxon>
        <taxon>Viridiplantae</taxon>
        <taxon>Streptophyta</taxon>
        <taxon>Embryophyta</taxon>
        <taxon>Tracheophyta</taxon>
        <taxon>Spermatophyta</taxon>
        <taxon>Magnoliopsida</taxon>
        <taxon>eudicotyledons</taxon>
        <taxon>Gunneridae</taxon>
        <taxon>Pentapetalae</taxon>
        <taxon>rosids</taxon>
        <taxon>fabids</taxon>
        <taxon>Fabales</taxon>
        <taxon>Fabaceae</taxon>
        <taxon>Papilionoideae</taxon>
        <taxon>50 kb inversion clade</taxon>
        <taxon>NPAAA clade</taxon>
        <taxon>Hologalegina</taxon>
        <taxon>IRL clade</taxon>
        <taxon>Trifolieae</taxon>
        <taxon>Trifolium</taxon>
    </lineage>
</organism>
<keyword evidence="1" id="KW-0812">Transmembrane</keyword>
<proteinExistence type="predicted"/>
<protein>
    <submittedName>
        <fullName evidence="2">Uncharacterized protein</fullName>
    </submittedName>
</protein>
<dbReference type="Proteomes" id="UP000265520">
    <property type="component" value="Unassembled WGS sequence"/>
</dbReference>
<gene>
    <name evidence="2" type="ORF">A2U01_0007080</name>
</gene>
<evidence type="ECO:0000313" key="3">
    <source>
        <dbReference type="Proteomes" id="UP000265520"/>
    </source>
</evidence>
<accession>A0A392MFE8</accession>
<sequence>MVVVCQALMAGGTTVQPIVSNGCGLMPKGVAVLPPVSLFNDMFGSQPDHYQFGPQYIQLLLLRFVGWVVVPFLEWILGLRCFLA</sequence>